<dbReference type="Pfam" id="PF00382">
    <property type="entry name" value="TFIIB"/>
    <property type="match status" value="2"/>
</dbReference>
<dbReference type="FunFam" id="1.10.472.10:FF:000007">
    <property type="entry name" value="Transcription factor IIIB 90 kDa subunit"/>
    <property type="match status" value="1"/>
</dbReference>
<feature type="domain" description="TFIIB-type" evidence="14">
    <location>
        <begin position="2"/>
        <end position="33"/>
    </location>
</feature>
<dbReference type="FunFam" id="1.10.472.10:FF:000002">
    <property type="entry name" value="Transcription factor IIIB 90 kDa subunit"/>
    <property type="match status" value="1"/>
</dbReference>
<dbReference type="Gene3D" id="2.20.25.10">
    <property type="match status" value="1"/>
</dbReference>
<dbReference type="PROSITE" id="PS51134">
    <property type="entry name" value="ZF_TFIIB"/>
    <property type="match status" value="1"/>
</dbReference>
<dbReference type="GO" id="GO:0070897">
    <property type="term" value="P:transcription preinitiation complex assembly"/>
    <property type="evidence" value="ECO:0007669"/>
    <property type="project" value="InterPro"/>
</dbReference>
<dbReference type="InterPro" id="IPR013150">
    <property type="entry name" value="TFIIB_cyclin"/>
</dbReference>
<keyword evidence="6" id="KW-0862">Zinc</keyword>
<feature type="region of interest" description="Disordered" evidence="13">
    <location>
        <begin position="456"/>
        <end position="496"/>
    </location>
</feature>
<dbReference type="GO" id="GO:0097550">
    <property type="term" value="C:transcription preinitiation complex"/>
    <property type="evidence" value="ECO:0007669"/>
    <property type="project" value="TreeGrafter"/>
</dbReference>
<dbReference type="InterPro" id="IPR013137">
    <property type="entry name" value="Znf_TFIIB"/>
</dbReference>
<dbReference type="InterPro" id="IPR013763">
    <property type="entry name" value="Cyclin-like_dom"/>
</dbReference>
<evidence type="ECO:0000313" key="16">
    <source>
        <dbReference type="Proteomes" id="UP000095023"/>
    </source>
</evidence>
<protein>
    <recommendedName>
        <fullName evidence="11">B-related factor 1</fullName>
    </recommendedName>
</protein>
<evidence type="ECO:0000256" key="4">
    <source>
        <dbReference type="ARBA" id="ARBA00022737"/>
    </source>
</evidence>
<evidence type="ECO:0000256" key="6">
    <source>
        <dbReference type="ARBA" id="ARBA00022833"/>
    </source>
</evidence>
<evidence type="ECO:0000256" key="8">
    <source>
        <dbReference type="ARBA" id="ARBA00023159"/>
    </source>
</evidence>
<dbReference type="Proteomes" id="UP000095023">
    <property type="component" value="Unassembled WGS sequence"/>
</dbReference>
<dbReference type="PROSITE" id="PS00782">
    <property type="entry name" value="TFIIB"/>
    <property type="match status" value="1"/>
</dbReference>
<keyword evidence="5 12" id="KW-0863">Zinc-finger</keyword>
<dbReference type="InterPro" id="IPR036915">
    <property type="entry name" value="Cyclin-like_sf"/>
</dbReference>
<gene>
    <name evidence="15" type="ORF">CANCADRAFT_30706</name>
</gene>
<dbReference type="PANTHER" id="PTHR11618">
    <property type="entry name" value="TRANSCRIPTION INITIATION FACTOR IIB-RELATED"/>
    <property type="match status" value="1"/>
</dbReference>
<name>A0A1E4TLF8_9ASCO</name>
<dbReference type="CDD" id="cd20554">
    <property type="entry name" value="CYCLIN_TFIIIB90_rpt2"/>
    <property type="match status" value="1"/>
</dbReference>
<keyword evidence="8" id="KW-0010">Activator</keyword>
<evidence type="ECO:0000259" key="14">
    <source>
        <dbReference type="PROSITE" id="PS51134"/>
    </source>
</evidence>
<dbReference type="GO" id="GO:0000126">
    <property type="term" value="C:transcription factor TFIIIB complex"/>
    <property type="evidence" value="ECO:0007669"/>
    <property type="project" value="EnsemblFungi"/>
</dbReference>
<evidence type="ECO:0000313" key="15">
    <source>
        <dbReference type="EMBL" id="ODV92582.1"/>
    </source>
</evidence>
<dbReference type="GO" id="GO:0017025">
    <property type="term" value="F:TBP-class protein binding"/>
    <property type="evidence" value="ECO:0007669"/>
    <property type="project" value="InterPro"/>
</dbReference>
<dbReference type="InterPro" id="IPR011665">
    <property type="entry name" value="BRF1_TBP-bd_dom"/>
</dbReference>
<accession>A0A1E4TLF8</accession>
<proteinExistence type="inferred from homology"/>
<evidence type="ECO:0000256" key="10">
    <source>
        <dbReference type="ARBA" id="ARBA00023242"/>
    </source>
</evidence>
<keyword evidence="9" id="KW-0804">Transcription</keyword>
<dbReference type="EMBL" id="KV453841">
    <property type="protein sequence ID" value="ODV92582.1"/>
    <property type="molecule type" value="Genomic_DNA"/>
</dbReference>
<dbReference type="InterPro" id="IPR023486">
    <property type="entry name" value="TFIIB_CS"/>
</dbReference>
<dbReference type="AlphaFoldDB" id="A0A1E4TLF8"/>
<dbReference type="Gene3D" id="1.20.5.650">
    <property type="entry name" value="Single helix bin"/>
    <property type="match status" value="1"/>
</dbReference>
<keyword evidence="7" id="KW-0805">Transcription regulation</keyword>
<evidence type="ECO:0000256" key="5">
    <source>
        <dbReference type="ARBA" id="ARBA00022771"/>
    </source>
</evidence>
<dbReference type="SUPFAM" id="SSF47954">
    <property type="entry name" value="Cyclin-like"/>
    <property type="match status" value="2"/>
</dbReference>
<dbReference type="PANTHER" id="PTHR11618:SF4">
    <property type="entry name" value="TRANSCRIPTION FACTOR IIIB 90 KDA SUBUNIT"/>
    <property type="match status" value="1"/>
</dbReference>
<organism evidence="15 16">
    <name type="scientific">Tortispora caseinolytica NRRL Y-17796</name>
    <dbReference type="NCBI Taxonomy" id="767744"/>
    <lineage>
        <taxon>Eukaryota</taxon>
        <taxon>Fungi</taxon>
        <taxon>Dikarya</taxon>
        <taxon>Ascomycota</taxon>
        <taxon>Saccharomycotina</taxon>
        <taxon>Trigonopsidomycetes</taxon>
        <taxon>Trigonopsidales</taxon>
        <taxon>Trigonopsidaceae</taxon>
        <taxon>Tortispora</taxon>
    </lineage>
</organism>
<evidence type="ECO:0000256" key="11">
    <source>
        <dbReference type="ARBA" id="ARBA00031009"/>
    </source>
</evidence>
<dbReference type="GO" id="GO:0000995">
    <property type="term" value="F:RNA polymerase III general transcription initiation factor activity"/>
    <property type="evidence" value="ECO:0007669"/>
    <property type="project" value="EnsemblFungi"/>
</dbReference>
<evidence type="ECO:0000256" key="1">
    <source>
        <dbReference type="ARBA" id="ARBA00004123"/>
    </source>
</evidence>
<comment type="subcellular location">
    <subcellularLocation>
        <location evidence="1">Nucleus</location>
    </subcellularLocation>
</comment>
<evidence type="ECO:0000256" key="2">
    <source>
        <dbReference type="ARBA" id="ARBA00010857"/>
    </source>
</evidence>
<dbReference type="PRINTS" id="PR00685">
    <property type="entry name" value="TIFACTORIIB"/>
</dbReference>
<dbReference type="Pfam" id="PF07741">
    <property type="entry name" value="BRF1"/>
    <property type="match status" value="1"/>
</dbReference>
<dbReference type="GO" id="GO:0006384">
    <property type="term" value="P:transcription initiation at RNA polymerase III promoter"/>
    <property type="evidence" value="ECO:0007669"/>
    <property type="project" value="EnsemblFungi"/>
</dbReference>
<dbReference type="GO" id="GO:0001006">
    <property type="term" value="F:RNA polymerase III type 3 promoter sequence-specific DNA binding"/>
    <property type="evidence" value="ECO:0007669"/>
    <property type="project" value="EnsemblFungi"/>
</dbReference>
<dbReference type="Gene3D" id="1.10.472.10">
    <property type="entry name" value="Cyclin-like"/>
    <property type="match status" value="2"/>
</dbReference>
<feature type="region of interest" description="Disordered" evidence="13">
    <location>
        <begin position="384"/>
        <end position="404"/>
    </location>
</feature>
<dbReference type="GO" id="GO:0005634">
    <property type="term" value="C:nucleus"/>
    <property type="evidence" value="ECO:0007669"/>
    <property type="project" value="UniProtKB-SubCell"/>
</dbReference>
<dbReference type="SUPFAM" id="SSF57783">
    <property type="entry name" value="Zinc beta-ribbon"/>
    <property type="match status" value="1"/>
</dbReference>
<evidence type="ECO:0000256" key="13">
    <source>
        <dbReference type="SAM" id="MobiDB-lite"/>
    </source>
</evidence>
<keyword evidence="10" id="KW-0539">Nucleus</keyword>
<comment type="similarity">
    <text evidence="2">Belongs to the TFIIB family.</text>
</comment>
<evidence type="ECO:0000256" key="12">
    <source>
        <dbReference type="PROSITE-ProRule" id="PRU00469"/>
    </source>
</evidence>
<keyword evidence="4" id="KW-0677">Repeat</keyword>
<dbReference type="SMART" id="SM00385">
    <property type="entry name" value="CYCLIN"/>
    <property type="match status" value="2"/>
</dbReference>
<dbReference type="OrthoDB" id="511529at2759"/>
<dbReference type="GO" id="GO:0008270">
    <property type="term" value="F:zinc ion binding"/>
    <property type="evidence" value="ECO:0007669"/>
    <property type="project" value="UniProtKB-KW"/>
</dbReference>
<evidence type="ECO:0000256" key="3">
    <source>
        <dbReference type="ARBA" id="ARBA00022723"/>
    </source>
</evidence>
<evidence type="ECO:0000256" key="9">
    <source>
        <dbReference type="ARBA" id="ARBA00023163"/>
    </source>
</evidence>
<dbReference type="Pfam" id="PF08271">
    <property type="entry name" value="Zn_Ribbon_TF"/>
    <property type="match status" value="1"/>
</dbReference>
<feature type="compositionally biased region" description="Basic residues" evidence="13">
    <location>
        <begin position="467"/>
        <end position="478"/>
    </location>
</feature>
<sequence length="526" mass="58412">MAPKICPECQSTELEHDTLRNDLCCKRCGCVVEENNIVSEISFAENSAGAAMVQGSFIAADQTRAHGSGDFRRQGSVDSREQTLANGKRRINNLAVAMSLPEYIAEAANRLFQLAVAQDFVQGRKSQYVIAACLYVACRKQESTHMLIDFADILQVSVFAIGATYLKLVQTLGIKNIPLIDPSIYIQRFASKLGFGTETNKVMNDAVRLVQRMGKDWLHQGRRPAGVAGACVLVAARMNNFCRTKAEVVYVAKVAEDTIQRRLDEFRSTAAGSLTVQAFRGTNIESEADPPSFTKHRQRELELAKSQHNVSVNEKEPKPLSALAQVVSQTSQRAALRAERLRSTDTNDAEAMARLAKEDEQDEAEIAEELDETLNDTQFQSVTRSAEEELRKNNGTANSGNVLSSSALDSEDLADVDDAEIESVIMNPEEVEMKQRIWTHINRSFLLEQERKRLKEEFESGNGISKAPKRKRKARAKRSALDVPASPAESGKRMLQQRVSKKLNYAAINGLFNKQPDSISRKETRA</sequence>
<evidence type="ECO:0000256" key="7">
    <source>
        <dbReference type="ARBA" id="ARBA00023015"/>
    </source>
</evidence>
<reference evidence="16" key="1">
    <citation type="submission" date="2016-02" db="EMBL/GenBank/DDBJ databases">
        <title>Comparative genomics of biotechnologically important yeasts.</title>
        <authorList>
            <consortium name="DOE Joint Genome Institute"/>
            <person name="Riley R."/>
            <person name="Haridas S."/>
            <person name="Wolfe K.H."/>
            <person name="Lopes M.R."/>
            <person name="Hittinger C.T."/>
            <person name="Goker M."/>
            <person name="Salamov A."/>
            <person name="Wisecaver J."/>
            <person name="Long T.M."/>
            <person name="Aerts A.L."/>
            <person name="Barry K."/>
            <person name="Choi C."/>
            <person name="Clum A."/>
            <person name="Coughlan A.Y."/>
            <person name="Deshpande S."/>
            <person name="Douglass A.P."/>
            <person name="Hanson S.J."/>
            <person name="Klenk H.-P."/>
            <person name="Labutti K."/>
            <person name="Lapidus A."/>
            <person name="Lindquist E."/>
            <person name="Lipzen A."/>
            <person name="Meier-Kolthoff J.P."/>
            <person name="Ohm R.A."/>
            <person name="Otillar R.P."/>
            <person name="Pangilinan J."/>
            <person name="Peng Y."/>
            <person name="Rokas A."/>
            <person name="Rosa C.A."/>
            <person name="Scheuner C."/>
            <person name="Sibirny A.A."/>
            <person name="Slot J.C."/>
            <person name="Stielow J.B."/>
            <person name="Sun H."/>
            <person name="Kurtzman C.P."/>
            <person name="Blackwell M."/>
            <person name="Jeffries T.W."/>
            <person name="Grigoriev I.V."/>
        </authorList>
    </citation>
    <scope>NUCLEOTIDE SEQUENCE [LARGE SCALE GENOMIC DNA]</scope>
    <source>
        <strain evidence="16">NRRL Y-17796</strain>
    </source>
</reference>
<dbReference type="InterPro" id="IPR000812">
    <property type="entry name" value="TFIIB"/>
</dbReference>
<dbReference type="CDD" id="cd20553">
    <property type="entry name" value="CYCLIN_TFIIIB90_rpt1"/>
    <property type="match status" value="1"/>
</dbReference>
<keyword evidence="16" id="KW-1185">Reference proteome</keyword>
<keyword evidence="3" id="KW-0479">Metal-binding</keyword>